<evidence type="ECO:0000256" key="2">
    <source>
        <dbReference type="ARBA" id="ARBA00023315"/>
    </source>
</evidence>
<evidence type="ECO:0000259" key="3">
    <source>
        <dbReference type="PROSITE" id="PS51186"/>
    </source>
</evidence>
<keyword evidence="1" id="KW-0808">Transferase</keyword>
<sequence length="170" mass="19816">MILNPCHPKDLTLLRQISLATYVETFEAANTPANMQSYLQQAFNTQRLSDELAEPHSQFFLAYKHDQVTGYFKINNGSAQTEFNDPNALELERIYVLRRYQGQGLGQQLLNAVINIANEQQKQWLFLGVWEHNQKALAFYQRNGFYRIGQHIFNMGDDPQTDYLLRKDLK</sequence>
<organism evidence="4 5">
    <name type="scientific">Shewanella yunxiaonensis</name>
    <dbReference type="NCBI Taxonomy" id="2829809"/>
    <lineage>
        <taxon>Bacteria</taxon>
        <taxon>Pseudomonadati</taxon>
        <taxon>Pseudomonadota</taxon>
        <taxon>Gammaproteobacteria</taxon>
        <taxon>Alteromonadales</taxon>
        <taxon>Shewanellaceae</taxon>
        <taxon>Shewanella</taxon>
    </lineage>
</organism>
<keyword evidence="2" id="KW-0012">Acyltransferase</keyword>
<dbReference type="SUPFAM" id="SSF55729">
    <property type="entry name" value="Acyl-CoA N-acyltransferases (Nat)"/>
    <property type="match status" value="1"/>
</dbReference>
<dbReference type="EMBL" id="CP073587">
    <property type="protein sequence ID" value="QUN07214.1"/>
    <property type="molecule type" value="Genomic_DNA"/>
</dbReference>
<dbReference type="InterPro" id="IPR000182">
    <property type="entry name" value="GNAT_dom"/>
</dbReference>
<dbReference type="PROSITE" id="PS51186">
    <property type="entry name" value="GNAT"/>
    <property type="match status" value="1"/>
</dbReference>
<dbReference type="InterPro" id="IPR050832">
    <property type="entry name" value="Bact_Acetyltransf"/>
</dbReference>
<reference evidence="4 5" key="1">
    <citation type="submission" date="2021-04" db="EMBL/GenBank/DDBJ databases">
        <title>Novel species identification of genus Shewanella.</title>
        <authorList>
            <person name="Liu G."/>
        </authorList>
    </citation>
    <scope>NUCLEOTIDE SEQUENCE [LARGE SCALE GENOMIC DNA]</scope>
    <source>
        <strain evidence="4 5">FJAT-54481</strain>
    </source>
</reference>
<dbReference type="Proteomes" id="UP000679575">
    <property type="component" value="Chromosome"/>
</dbReference>
<dbReference type="PANTHER" id="PTHR43877:SF2">
    <property type="entry name" value="AMINOALKYLPHOSPHONATE N-ACETYLTRANSFERASE-RELATED"/>
    <property type="match status" value="1"/>
</dbReference>
<proteinExistence type="predicted"/>
<evidence type="ECO:0000256" key="1">
    <source>
        <dbReference type="ARBA" id="ARBA00022679"/>
    </source>
</evidence>
<dbReference type="Pfam" id="PF00583">
    <property type="entry name" value="Acetyltransf_1"/>
    <property type="match status" value="1"/>
</dbReference>
<feature type="domain" description="N-acetyltransferase" evidence="3">
    <location>
        <begin position="1"/>
        <end position="170"/>
    </location>
</feature>
<gene>
    <name evidence="4" type="ORF">KDN34_07255</name>
</gene>
<keyword evidence="5" id="KW-1185">Reference proteome</keyword>
<protein>
    <submittedName>
        <fullName evidence="4">GNAT family N-acetyltransferase</fullName>
    </submittedName>
</protein>
<name>A0ABX7YWZ0_9GAMM</name>
<dbReference type="RefSeq" id="WP_212596217.1">
    <property type="nucleotide sequence ID" value="NZ_CP073587.1"/>
</dbReference>
<evidence type="ECO:0000313" key="4">
    <source>
        <dbReference type="EMBL" id="QUN07214.1"/>
    </source>
</evidence>
<dbReference type="PANTHER" id="PTHR43877">
    <property type="entry name" value="AMINOALKYLPHOSPHONATE N-ACETYLTRANSFERASE-RELATED-RELATED"/>
    <property type="match status" value="1"/>
</dbReference>
<dbReference type="Gene3D" id="3.40.630.30">
    <property type="match status" value="1"/>
</dbReference>
<accession>A0ABX7YWZ0</accession>
<dbReference type="InterPro" id="IPR016181">
    <property type="entry name" value="Acyl_CoA_acyltransferase"/>
</dbReference>
<evidence type="ECO:0000313" key="5">
    <source>
        <dbReference type="Proteomes" id="UP000679575"/>
    </source>
</evidence>